<gene>
    <name evidence="3" type="ORF">GKO32_10120</name>
</gene>
<dbReference type="PANTHER" id="PTHR43477">
    <property type="entry name" value="DIHYDROANTICAPSIN 7-DEHYDROGENASE"/>
    <property type="match status" value="1"/>
</dbReference>
<dbReference type="RefSeq" id="WP_154756555.1">
    <property type="nucleotide sequence ID" value="NZ_WMBA01000011.1"/>
</dbReference>
<keyword evidence="2" id="KW-0560">Oxidoreductase</keyword>
<dbReference type="Pfam" id="PF13561">
    <property type="entry name" value="adh_short_C2"/>
    <property type="match status" value="1"/>
</dbReference>
<reference evidence="3 4" key="1">
    <citation type="submission" date="2019-11" db="EMBL/GenBank/DDBJ databases">
        <title>Draft genome of Amycolatopsis RM579.</title>
        <authorList>
            <person name="Duangmal K."/>
            <person name="Mingma R."/>
        </authorList>
    </citation>
    <scope>NUCLEOTIDE SEQUENCE [LARGE SCALE GENOMIC DNA]</scope>
    <source>
        <strain evidence="3 4">RM579</strain>
    </source>
</reference>
<evidence type="ECO:0000313" key="4">
    <source>
        <dbReference type="Proteomes" id="UP000440096"/>
    </source>
</evidence>
<dbReference type="PRINTS" id="PR00081">
    <property type="entry name" value="GDHRDH"/>
</dbReference>
<dbReference type="AlphaFoldDB" id="A0A6N7Z0U0"/>
<accession>A0A6N7Z0U0</accession>
<protein>
    <submittedName>
        <fullName evidence="3">SDR family oxidoreductase</fullName>
    </submittedName>
</protein>
<comment type="caution">
    <text evidence="3">The sequence shown here is derived from an EMBL/GenBank/DDBJ whole genome shotgun (WGS) entry which is preliminary data.</text>
</comment>
<dbReference type="InterPro" id="IPR002347">
    <property type="entry name" value="SDR_fam"/>
</dbReference>
<dbReference type="InterPro" id="IPR051122">
    <property type="entry name" value="SDR_DHRS6-like"/>
</dbReference>
<evidence type="ECO:0000256" key="2">
    <source>
        <dbReference type="ARBA" id="ARBA00023002"/>
    </source>
</evidence>
<sequence>MTALAGSRVVVVGGGSGFGLATARGAAEAGAKVTVLSHTDASVAKAIGQLPSDVDGRAVSSLDEAKLRAMFDEIGPVDHLVYTAADAPVAGRITTMPVEEVRQAFETRYFGAVTTIRCAAGRVRQSITLTSGAASIRPRATSGVLAGVCGAMEALTRALAVELSPVRVNLVRPGFTNTGMWADLDEQAREALFRQTAETNLVGHVGEAAEVARAYLYCLTSTYATGSIVTVDGGYALT</sequence>
<dbReference type="PANTHER" id="PTHR43477:SF1">
    <property type="entry name" value="DIHYDROANTICAPSIN 7-DEHYDROGENASE"/>
    <property type="match status" value="1"/>
</dbReference>
<proteinExistence type="inferred from homology"/>
<dbReference type="EMBL" id="WMBA01000011">
    <property type="protein sequence ID" value="MTD54329.1"/>
    <property type="molecule type" value="Genomic_DNA"/>
</dbReference>
<evidence type="ECO:0000313" key="3">
    <source>
        <dbReference type="EMBL" id="MTD54329.1"/>
    </source>
</evidence>
<dbReference type="Gene3D" id="3.40.50.720">
    <property type="entry name" value="NAD(P)-binding Rossmann-like Domain"/>
    <property type="match status" value="1"/>
</dbReference>
<dbReference type="OrthoDB" id="9806974at2"/>
<name>A0A6N7Z0U0_9PSEU</name>
<organism evidence="3 4">
    <name type="scientific">Amycolatopsis pithecellobii</name>
    <dbReference type="NCBI Taxonomy" id="664692"/>
    <lineage>
        <taxon>Bacteria</taxon>
        <taxon>Bacillati</taxon>
        <taxon>Actinomycetota</taxon>
        <taxon>Actinomycetes</taxon>
        <taxon>Pseudonocardiales</taxon>
        <taxon>Pseudonocardiaceae</taxon>
        <taxon>Amycolatopsis</taxon>
    </lineage>
</organism>
<comment type="similarity">
    <text evidence="1">Belongs to the short-chain dehydrogenases/reductases (SDR) family.</text>
</comment>
<dbReference type="InterPro" id="IPR036291">
    <property type="entry name" value="NAD(P)-bd_dom_sf"/>
</dbReference>
<dbReference type="GO" id="GO:0016491">
    <property type="term" value="F:oxidoreductase activity"/>
    <property type="evidence" value="ECO:0007669"/>
    <property type="project" value="UniProtKB-KW"/>
</dbReference>
<dbReference type="SUPFAM" id="SSF51735">
    <property type="entry name" value="NAD(P)-binding Rossmann-fold domains"/>
    <property type="match status" value="1"/>
</dbReference>
<evidence type="ECO:0000256" key="1">
    <source>
        <dbReference type="ARBA" id="ARBA00006484"/>
    </source>
</evidence>
<dbReference type="Proteomes" id="UP000440096">
    <property type="component" value="Unassembled WGS sequence"/>
</dbReference>
<keyword evidence="4" id="KW-1185">Reference proteome</keyword>